<protein>
    <submittedName>
        <fullName evidence="1">HAD hydrolase-like protein</fullName>
    </submittedName>
</protein>
<dbReference type="Gene3D" id="1.10.150.240">
    <property type="entry name" value="Putative phosphatase, domain 2"/>
    <property type="match status" value="1"/>
</dbReference>
<proteinExistence type="predicted"/>
<dbReference type="Pfam" id="PF13419">
    <property type="entry name" value="HAD_2"/>
    <property type="match status" value="1"/>
</dbReference>
<organism evidence="1 2">
    <name type="scientific">Ureibacillus suwonensis</name>
    <dbReference type="NCBI Taxonomy" id="313007"/>
    <lineage>
        <taxon>Bacteria</taxon>
        <taxon>Bacillati</taxon>
        <taxon>Bacillota</taxon>
        <taxon>Bacilli</taxon>
        <taxon>Bacillales</taxon>
        <taxon>Caryophanaceae</taxon>
        <taxon>Ureibacillus</taxon>
    </lineage>
</organism>
<dbReference type="InterPro" id="IPR023198">
    <property type="entry name" value="PGP-like_dom2"/>
</dbReference>
<dbReference type="RefSeq" id="WP_390309308.1">
    <property type="nucleotide sequence ID" value="NZ_JBHSNQ010000064.1"/>
</dbReference>
<dbReference type="SFLD" id="SFLDG01129">
    <property type="entry name" value="C1.5:_HAD__Beta-PGM__Phosphata"/>
    <property type="match status" value="1"/>
</dbReference>
<dbReference type="PANTHER" id="PTHR43434:SF13">
    <property type="entry name" value="PHOSPHOGLYCOLATE PHOSPHATASE"/>
    <property type="match status" value="1"/>
</dbReference>
<accession>A0ABW0RAL6</accession>
<comment type="caution">
    <text evidence="1">The sequence shown here is derived from an EMBL/GenBank/DDBJ whole genome shotgun (WGS) entry which is preliminary data.</text>
</comment>
<evidence type="ECO:0000313" key="1">
    <source>
        <dbReference type="EMBL" id="MFC5541606.1"/>
    </source>
</evidence>
<dbReference type="InterPro" id="IPR036412">
    <property type="entry name" value="HAD-like_sf"/>
</dbReference>
<dbReference type="SFLD" id="SFLDS00003">
    <property type="entry name" value="Haloacid_Dehalogenase"/>
    <property type="match status" value="1"/>
</dbReference>
<keyword evidence="2" id="KW-1185">Reference proteome</keyword>
<gene>
    <name evidence="1" type="ORF">ACFPOH_07500</name>
</gene>
<dbReference type="Gene3D" id="3.40.50.1000">
    <property type="entry name" value="HAD superfamily/HAD-like"/>
    <property type="match status" value="1"/>
</dbReference>
<dbReference type="InterPro" id="IPR041492">
    <property type="entry name" value="HAD_2"/>
</dbReference>
<dbReference type="EMBL" id="JBHSNQ010000064">
    <property type="protein sequence ID" value="MFC5541606.1"/>
    <property type="molecule type" value="Genomic_DNA"/>
</dbReference>
<sequence length="213" mass="24753">MKYIIFDFDGTLANSAEVYVNAWNAYAKKYNYLPLTLEELQEIQHLDNYSRAKKYHFPMYKLSIILPKIHQYFNEHIREVPLFDGVKEMLESLHAGGYEIAIISSNKKDNIVEILKRENIDSVSEVISARRLFGKDAAIRKFMKRHQLAPQDLLYVGDELRDIQACNKVGVPFMWVSWGLDSFELIEKEKPAYVAHSPKEIADQLRNVAIVDK</sequence>
<name>A0ABW0RAL6_9BACL</name>
<dbReference type="Proteomes" id="UP001595978">
    <property type="component" value="Unassembled WGS sequence"/>
</dbReference>
<dbReference type="SUPFAM" id="SSF56784">
    <property type="entry name" value="HAD-like"/>
    <property type="match status" value="1"/>
</dbReference>
<dbReference type="PANTHER" id="PTHR43434">
    <property type="entry name" value="PHOSPHOGLYCOLATE PHOSPHATASE"/>
    <property type="match status" value="1"/>
</dbReference>
<reference evidence="2" key="1">
    <citation type="journal article" date="2019" name="Int. J. Syst. Evol. Microbiol.">
        <title>The Global Catalogue of Microorganisms (GCM) 10K type strain sequencing project: providing services to taxonomists for standard genome sequencing and annotation.</title>
        <authorList>
            <consortium name="The Broad Institute Genomics Platform"/>
            <consortium name="The Broad Institute Genome Sequencing Center for Infectious Disease"/>
            <person name="Wu L."/>
            <person name="Ma J."/>
        </authorList>
    </citation>
    <scope>NUCLEOTIDE SEQUENCE [LARGE SCALE GENOMIC DNA]</scope>
    <source>
        <strain evidence="2">CCUG 56331</strain>
    </source>
</reference>
<evidence type="ECO:0000313" key="2">
    <source>
        <dbReference type="Proteomes" id="UP001595978"/>
    </source>
</evidence>
<dbReference type="InterPro" id="IPR050155">
    <property type="entry name" value="HAD-like_hydrolase_sf"/>
</dbReference>
<dbReference type="InterPro" id="IPR023214">
    <property type="entry name" value="HAD_sf"/>
</dbReference>